<evidence type="ECO:0000313" key="7">
    <source>
        <dbReference type="EMBL" id="EQD56454.1"/>
    </source>
</evidence>
<dbReference type="SUPFAM" id="SSF46626">
    <property type="entry name" value="Cytochrome c"/>
    <property type="match status" value="1"/>
</dbReference>
<dbReference type="GO" id="GO:0046872">
    <property type="term" value="F:metal ion binding"/>
    <property type="evidence" value="ECO:0007669"/>
    <property type="project" value="UniProtKB-KW"/>
</dbReference>
<evidence type="ECO:0000256" key="5">
    <source>
        <dbReference type="ARBA" id="ARBA00023004"/>
    </source>
</evidence>
<dbReference type="PANTHER" id="PTHR33751">
    <property type="entry name" value="CBB3-TYPE CYTOCHROME C OXIDASE SUBUNIT FIXP"/>
    <property type="match status" value="1"/>
</dbReference>
<feature type="non-terminal residue" evidence="7">
    <location>
        <position position="167"/>
    </location>
</feature>
<evidence type="ECO:0000259" key="6">
    <source>
        <dbReference type="PROSITE" id="PS51007"/>
    </source>
</evidence>
<reference evidence="7" key="2">
    <citation type="journal article" date="2014" name="ISME J.">
        <title>Microbial stratification in low pH oxic and suboxic macroscopic growths along an acid mine drainage.</title>
        <authorList>
            <person name="Mendez-Garcia C."/>
            <person name="Mesa V."/>
            <person name="Sprenger R.R."/>
            <person name="Richter M."/>
            <person name="Diez M.S."/>
            <person name="Solano J."/>
            <person name="Bargiela R."/>
            <person name="Golyshina O.V."/>
            <person name="Manteca A."/>
            <person name="Ramos J.L."/>
            <person name="Gallego J.R."/>
            <person name="Llorente I."/>
            <person name="Martins Dos Santos V.A."/>
            <person name="Jensen O.N."/>
            <person name="Pelaez A.I."/>
            <person name="Sanchez J."/>
            <person name="Ferrer M."/>
        </authorList>
    </citation>
    <scope>NUCLEOTIDE SEQUENCE</scope>
</reference>
<gene>
    <name evidence="7" type="ORF">B2A_05245</name>
</gene>
<dbReference type="InterPro" id="IPR050597">
    <property type="entry name" value="Cytochrome_c_Oxidase_Subunit"/>
</dbReference>
<dbReference type="Pfam" id="PF00034">
    <property type="entry name" value="Cytochrom_C"/>
    <property type="match status" value="1"/>
</dbReference>
<dbReference type="PANTHER" id="PTHR33751:SF9">
    <property type="entry name" value="CYTOCHROME C4"/>
    <property type="match status" value="1"/>
</dbReference>
<organism evidence="7">
    <name type="scientific">mine drainage metagenome</name>
    <dbReference type="NCBI Taxonomy" id="410659"/>
    <lineage>
        <taxon>unclassified sequences</taxon>
        <taxon>metagenomes</taxon>
        <taxon>ecological metagenomes</taxon>
    </lineage>
</organism>
<dbReference type="GO" id="GO:0020037">
    <property type="term" value="F:heme binding"/>
    <property type="evidence" value="ECO:0007669"/>
    <property type="project" value="InterPro"/>
</dbReference>
<evidence type="ECO:0000256" key="2">
    <source>
        <dbReference type="ARBA" id="ARBA00022617"/>
    </source>
</evidence>
<comment type="caution">
    <text evidence="7">The sequence shown here is derived from an EMBL/GenBank/DDBJ whole genome shotgun (WGS) entry which is preliminary data.</text>
</comment>
<reference evidence="7" key="1">
    <citation type="submission" date="2013-08" db="EMBL/GenBank/DDBJ databases">
        <authorList>
            <person name="Mendez C."/>
            <person name="Richter M."/>
            <person name="Ferrer M."/>
            <person name="Sanchez J."/>
        </authorList>
    </citation>
    <scope>NUCLEOTIDE SEQUENCE</scope>
</reference>
<proteinExistence type="predicted"/>
<dbReference type="InterPro" id="IPR036909">
    <property type="entry name" value="Cyt_c-like_dom_sf"/>
</dbReference>
<dbReference type="PROSITE" id="PS51007">
    <property type="entry name" value="CYTC"/>
    <property type="match status" value="1"/>
</dbReference>
<keyword evidence="4" id="KW-0249">Electron transport</keyword>
<name>T1BTC8_9ZZZZ</name>
<dbReference type="GO" id="GO:0009055">
    <property type="term" value="F:electron transfer activity"/>
    <property type="evidence" value="ECO:0007669"/>
    <property type="project" value="InterPro"/>
</dbReference>
<accession>T1BTC8</accession>
<feature type="non-terminal residue" evidence="7">
    <location>
        <position position="1"/>
    </location>
</feature>
<dbReference type="AlphaFoldDB" id="T1BTC8"/>
<evidence type="ECO:0000256" key="3">
    <source>
        <dbReference type="ARBA" id="ARBA00022723"/>
    </source>
</evidence>
<protein>
    <submittedName>
        <fullName evidence="7">Cytochrome C4</fullName>
    </submittedName>
</protein>
<feature type="domain" description="Cytochrome c" evidence="6">
    <location>
        <begin position="88"/>
        <end position="167"/>
    </location>
</feature>
<keyword evidence="5" id="KW-0408">Iron</keyword>
<evidence type="ECO:0000256" key="4">
    <source>
        <dbReference type="ARBA" id="ARBA00022982"/>
    </source>
</evidence>
<keyword evidence="2" id="KW-0349">Heme</keyword>
<dbReference type="InterPro" id="IPR009056">
    <property type="entry name" value="Cyt_c-like_dom"/>
</dbReference>
<sequence length="167" mass="18149">GAYFGARHTLNESDHGAARAGRNFTRLASEPAGPIRLETRLRTWPEVAMSELWLRLPARSGVRLAAAIVALSCGTLAASATATQPPLGNAREGRIIGYTCLGCHGIKGYRNAYPDYNVPRLRGQSAQYLYDALKEYRSGARAYPTMHLQALSLDPQQMRDVAAYLGG</sequence>
<dbReference type="Gene3D" id="1.10.760.10">
    <property type="entry name" value="Cytochrome c-like domain"/>
    <property type="match status" value="1"/>
</dbReference>
<keyword evidence="3" id="KW-0479">Metal-binding</keyword>
<evidence type="ECO:0000256" key="1">
    <source>
        <dbReference type="ARBA" id="ARBA00022448"/>
    </source>
</evidence>
<keyword evidence="1" id="KW-0813">Transport</keyword>
<dbReference type="EMBL" id="AUZZ01003624">
    <property type="protein sequence ID" value="EQD56454.1"/>
    <property type="molecule type" value="Genomic_DNA"/>
</dbReference>